<dbReference type="CDD" id="cd22912">
    <property type="entry name" value="HFD_H4"/>
    <property type="match status" value="1"/>
</dbReference>
<feature type="region of interest" description="Disordered" evidence="12">
    <location>
        <begin position="1"/>
        <end position="20"/>
    </location>
</feature>
<dbReference type="EMBL" id="CAMPGE010024556">
    <property type="protein sequence ID" value="CAI2382384.1"/>
    <property type="molecule type" value="Genomic_DNA"/>
</dbReference>
<sequence length="105" mass="11936">MPGRGKSFHGKGKGKVKRKTGNRTFREAIMGITKPAIRRLARRGGVKRISSLIYPETRFVLYEYLKKVIKDSMTYTIHSRRKTVFALDVVMALKRQGNSLYGFGG</sequence>
<proteinExistence type="inferred from homology"/>
<keyword evidence="7 11" id="KW-0158">Chromosome</keyword>
<evidence type="ECO:0000256" key="5">
    <source>
        <dbReference type="ARBA" id="ARBA00011538"/>
    </source>
</evidence>
<dbReference type="Proteomes" id="UP001295684">
    <property type="component" value="Unassembled WGS sequence"/>
</dbReference>
<comment type="similarity">
    <text evidence="4 11">Belongs to the histone H4 family.</text>
</comment>
<keyword evidence="10 11" id="KW-0544">Nucleosome core</keyword>
<accession>A0AAD2D5U5</accession>
<dbReference type="AlphaFoldDB" id="A0AAD2D5U5"/>
<evidence type="ECO:0000256" key="7">
    <source>
        <dbReference type="ARBA" id="ARBA00022454"/>
    </source>
</evidence>
<name>A0AAD2D5U5_EUPCR</name>
<dbReference type="SMART" id="SM00417">
    <property type="entry name" value="H4"/>
    <property type="match status" value="1"/>
</dbReference>
<dbReference type="InterPro" id="IPR009072">
    <property type="entry name" value="Histone-fold"/>
</dbReference>
<comment type="function">
    <text evidence="1 11">Core component of nucleosome. Nucleosomes wrap and compact DNA into chromatin, limiting DNA accessibility to the cellular machineries which require DNA as a template. Histones thereby play a central role in transcription regulation, DNA repair, DNA replication and chromosomal stability. DNA accessibility is regulated via a complex set of post-translational modifications of histones, also called histone code, and nucleosome remodeling.</text>
</comment>
<evidence type="ECO:0000256" key="9">
    <source>
        <dbReference type="ARBA" id="ARBA00023242"/>
    </source>
</evidence>
<keyword evidence="9 11" id="KW-0539">Nucleus</keyword>
<dbReference type="FunFam" id="1.10.20.10:FF:000012">
    <property type="entry name" value="Histone H4"/>
    <property type="match status" value="1"/>
</dbReference>
<evidence type="ECO:0000256" key="10">
    <source>
        <dbReference type="ARBA" id="ARBA00023269"/>
    </source>
</evidence>
<dbReference type="GO" id="GO:0005634">
    <property type="term" value="C:nucleus"/>
    <property type="evidence" value="ECO:0007669"/>
    <property type="project" value="UniProtKB-SubCell"/>
</dbReference>
<evidence type="ECO:0000256" key="3">
    <source>
        <dbReference type="ARBA" id="ARBA00004286"/>
    </source>
</evidence>
<keyword evidence="14" id="KW-1185">Reference proteome</keyword>
<evidence type="ECO:0000256" key="4">
    <source>
        <dbReference type="ARBA" id="ARBA00006564"/>
    </source>
</evidence>
<evidence type="ECO:0000256" key="8">
    <source>
        <dbReference type="ARBA" id="ARBA00023125"/>
    </source>
</evidence>
<evidence type="ECO:0000313" key="14">
    <source>
        <dbReference type="Proteomes" id="UP001295684"/>
    </source>
</evidence>
<dbReference type="PRINTS" id="PR00623">
    <property type="entry name" value="HISTONEH4"/>
</dbReference>
<dbReference type="GO" id="GO:0030527">
    <property type="term" value="F:structural constituent of chromatin"/>
    <property type="evidence" value="ECO:0007669"/>
    <property type="project" value="InterPro"/>
</dbReference>
<gene>
    <name evidence="13" type="ORF">ECRASSUSDP1_LOCUS23857</name>
</gene>
<evidence type="ECO:0000313" key="13">
    <source>
        <dbReference type="EMBL" id="CAI2382384.1"/>
    </source>
</evidence>
<protein>
    <recommendedName>
        <fullName evidence="6 11">Histone H4</fullName>
    </recommendedName>
</protein>
<comment type="subcellular location">
    <subcellularLocation>
        <location evidence="3">Chromosome</location>
    </subcellularLocation>
    <subcellularLocation>
        <location evidence="2">Nucleus</location>
    </subcellularLocation>
</comment>
<dbReference type="Gene3D" id="1.10.20.10">
    <property type="entry name" value="Histone, subunit A"/>
    <property type="match status" value="1"/>
</dbReference>
<dbReference type="GO" id="GO:0003677">
    <property type="term" value="F:DNA binding"/>
    <property type="evidence" value="ECO:0007669"/>
    <property type="project" value="UniProtKB-KW"/>
</dbReference>
<keyword evidence="8 11" id="KW-0238">DNA-binding</keyword>
<evidence type="ECO:0000256" key="6">
    <source>
        <dbReference type="ARBA" id="ARBA00020836"/>
    </source>
</evidence>
<dbReference type="PANTHER" id="PTHR10484">
    <property type="entry name" value="HISTONE H4"/>
    <property type="match status" value="1"/>
</dbReference>
<reference evidence="13" key="1">
    <citation type="submission" date="2023-07" db="EMBL/GenBank/DDBJ databases">
        <authorList>
            <consortium name="AG Swart"/>
            <person name="Singh M."/>
            <person name="Singh A."/>
            <person name="Seah K."/>
            <person name="Emmerich C."/>
        </authorList>
    </citation>
    <scope>NUCLEOTIDE SEQUENCE</scope>
    <source>
        <strain evidence="13">DP1</strain>
    </source>
</reference>
<evidence type="ECO:0000256" key="12">
    <source>
        <dbReference type="SAM" id="MobiDB-lite"/>
    </source>
</evidence>
<dbReference type="GO" id="GO:0046982">
    <property type="term" value="F:protein heterodimerization activity"/>
    <property type="evidence" value="ECO:0007669"/>
    <property type="project" value="InterPro"/>
</dbReference>
<evidence type="ECO:0000256" key="2">
    <source>
        <dbReference type="ARBA" id="ARBA00004123"/>
    </source>
</evidence>
<dbReference type="InterPro" id="IPR001951">
    <property type="entry name" value="Histone_H4"/>
</dbReference>
<organism evidence="13 14">
    <name type="scientific">Euplotes crassus</name>
    <dbReference type="NCBI Taxonomy" id="5936"/>
    <lineage>
        <taxon>Eukaryota</taxon>
        <taxon>Sar</taxon>
        <taxon>Alveolata</taxon>
        <taxon>Ciliophora</taxon>
        <taxon>Intramacronucleata</taxon>
        <taxon>Spirotrichea</taxon>
        <taxon>Hypotrichia</taxon>
        <taxon>Euplotida</taxon>
        <taxon>Euplotidae</taxon>
        <taxon>Moneuplotes</taxon>
    </lineage>
</organism>
<evidence type="ECO:0000256" key="1">
    <source>
        <dbReference type="ARBA" id="ARBA00002001"/>
    </source>
</evidence>
<evidence type="ECO:0000256" key="11">
    <source>
        <dbReference type="RuleBase" id="RU000528"/>
    </source>
</evidence>
<comment type="caution">
    <text evidence="13">The sequence shown here is derived from an EMBL/GenBank/DDBJ whole genome shotgun (WGS) entry which is preliminary data.</text>
</comment>
<dbReference type="GO" id="GO:0000786">
    <property type="term" value="C:nucleosome"/>
    <property type="evidence" value="ECO:0007669"/>
    <property type="project" value="UniProtKB-KW"/>
</dbReference>
<dbReference type="SUPFAM" id="SSF47113">
    <property type="entry name" value="Histone-fold"/>
    <property type="match status" value="1"/>
</dbReference>
<comment type="subunit">
    <text evidence="5 11">The nucleosome is a histone octamer containing two molecules each of H2A, H2B, H3 and H4 assembled in one H3-H4 heterotetramer and two H2A-H2B heterodimers. The octamer wraps approximately 147 bp of DNA.</text>
</comment>